<dbReference type="InterPro" id="IPR007523">
    <property type="entry name" value="NDUFAF3/AAMDC"/>
</dbReference>
<name>A0ABU0IPD1_9CAUL</name>
<dbReference type="PANTHER" id="PTHR21192">
    <property type="entry name" value="NUCLEAR PROTEIN E3-3"/>
    <property type="match status" value="1"/>
</dbReference>
<keyword evidence="2" id="KW-1185">Reference proteome</keyword>
<dbReference type="PANTHER" id="PTHR21192:SF2">
    <property type="entry name" value="NADH DEHYDROGENASE [UBIQUINONE] 1 ALPHA SUBCOMPLEX ASSEMBLY FACTOR 3"/>
    <property type="match status" value="1"/>
</dbReference>
<protein>
    <recommendedName>
        <fullName evidence="3">Mth938-like domain-containing protein</fullName>
    </recommendedName>
</protein>
<dbReference type="Proteomes" id="UP001228905">
    <property type="component" value="Unassembled WGS sequence"/>
</dbReference>
<dbReference type="InterPro" id="IPR036748">
    <property type="entry name" value="MTH938-like_sf"/>
</dbReference>
<accession>A0ABU0IPD1</accession>
<evidence type="ECO:0000313" key="1">
    <source>
        <dbReference type="EMBL" id="MDQ0463819.1"/>
    </source>
</evidence>
<gene>
    <name evidence="1" type="ORF">QO010_001590</name>
</gene>
<dbReference type="RefSeq" id="WP_307348013.1">
    <property type="nucleotide sequence ID" value="NZ_JAUSVS010000002.1"/>
</dbReference>
<dbReference type="CDD" id="cd00248">
    <property type="entry name" value="Mth938-like"/>
    <property type="match status" value="1"/>
</dbReference>
<evidence type="ECO:0000313" key="2">
    <source>
        <dbReference type="Proteomes" id="UP001228905"/>
    </source>
</evidence>
<proteinExistence type="predicted"/>
<organism evidence="1 2">
    <name type="scientific">Caulobacter ginsengisoli</name>
    <dbReference type="NCBI Taxonomy" id="400775"/>
    <lineage>
        <taxon>Bacteria</taxon>
        <taxon>Pseudomonadati</taxon>
        <taxon>Pseudomonadota</taxon>
        <taxon>Alphaproteobacteria</taxon>
        <taxon>Caulobacterales</taxon>
        <taxon>Caulobacteraceae</taxon>
        <taxon>Caulobacter</taxon>
    </lineage>
</organism>
<dbReference type="SUPFAM" id="SSF64076">
    <property type="entry name" value="MTH938-like"/>
    <property type="match status" value="1"/>
</dbReference>
<sequence>MADLRQPPSIDAWGGGGFRVSGQWRPGSLLILNDEPLAWRPVSFDQVGAADLAEILAAGPAAVEFVLFGTGLTQMLPSRDLREAVKNAGLGLEFMSTQAAAQQYNVLASDGRRLAAALIAV</sequence>
<evidence type="ECO:0008006" key="3">
    <source>
        <dbReference type="Google" id="ProtNLM"/>
    </source>
</evidence>
<dbReference type="Pfam" id="PF04430">
    <property type="entry name" value="DUF498"/>
    <property type="match status" value="1"/>
</dbReference>
<comment type="caution">
    <text evidence="1">The sequence shown here is derived from an EMBL/GenBank/DDBJ whole genome shotgun (WGS) entry which is preliminary data.</text>
</comment>
<dbReference type="Gene3D" id="3.40.1230.10">
    <property type="entry name" value="MTH938-like"/>
    <property type="match status" value="1"/>
</dbReference>
<dbReference type="EMBL" id="JAUSVS010000002">
    <property type="protein sequence ID" value="MDQ0463819.1"/>
    <property type="molecule type" value="Genomic_DNA"/>
</dbReference>
<reference evidence="1 2" key="1">
    <citation type="submission" date="2023-07" db="EMBL/GenBank/DDBJ databases">
        <title>Genomic Encyclopedia of Type Strains, Phase IV (KMG-IV): sequencing the most valuable type-strain genomes for metagenomic binning, comparative biology and taxonomic classification.</title>
        <authorList>
            <person name="Goeker M."/>
        </authorList>
    </citation>
    <scope>NUCLEOTIDE SEQUENCE [LARGE SCALE GENOMIC DNA]</scope>
    <source>
        <strain evidence="1 2">DSM 18695</strain>
    </source>
</reference>